<dbReference type="EMBL" id="JACIIZ010000001">
    <property type="protein sequence ID" value="MBB6249860.1"/>
    <property type="molecule type" value="Genomic_DNA"/>
</dbReference>
<sequence>MTISSCGLALTATATTLAHSIPGVPPHAVARVTQTQDAKATLDMLLAMLVLWDNRAMVA</sequence>
<dbReference type="AlphaFoldDB" id="A0A7X0ATN4"/>
<keyword evidence="2" id="KW-1185">Reference proteome</keyword>
<dbReference type="RefSeq" id="WP_184796953.1">
    <property type="nucleotide sequence ID" value="NZ_JACIIZ010000001.1"/>
</dbReference>
<organism evidence="1 2">
    <name type="scientific">Nitrospirillum iridis</name>
    <dbReference type="NCBI Taxonomy" id="765888"/>
    <lineage>
        <taxon>Bacteria</taxon>
        <taxon>Pseudomonadati</taxon>
        <taxon>Pseudomonadota</taxon>
        <taxon>Alphaproteobacteria</taxon>
        <taxon>Rhodospirillales</taxon>
        <taxon>Azospirillaceae</taxon>
        <taxon>Nitrospirillum</taxon>
    </lineage>
</organism>
<reference evidence="1 2" key="1">
    <citation type="submission" date="2020-08" db="EMBL/GenBank/DDBJ databases">
        <title>Genomic Encyclopedia of Type Strains, Phase IV (KMG-IV): sequencing the most valuable type-strain genomes for metagenomic binning, comparative biology and taxonomic classification.</title>
        <authorList>
            <person name="Goeker M."/>
        </authorList>
    </citation>
    <scope>NUCLEOTIDE SEQUENCE [LARGE SCALE GENOMIC DNA]</scope>
    <source>
        <strain evidence="1 2">DSM 22198</strain>
    </source>
</reference>
<evidence type="ECO:0000313" key="1">
    <source>
        <dbReference type="EMBL" id="MBB6249860.1"/>
    </source>
</evidence>
<evidence type="ECO:0000313" key="2">
    <source>
        <dbReference type="Proteomes" id="UP000539175"/>
    </source>
</evidence>
<protein>
    <submittedName>
        <fullName evidence="1">Uncharacterized protein</fullName>
    </submittedName>
</protein>
<gene>
    <name evidence="1" type="ORF">FHS74_000393</name>
</gene>
<proteinExistence type="predicted"/>
<accession>A0A7X0ATN4</accession>
<name>A0A7X0ATN4_9PROT</name>
<comment type="caution">
    <text evidence="1">The sequence shown here is derived from an EMBL/GenBank/DDBJ whole genome shotgun (WGS) entry which is preliminary data.</text>
</comment>
<dbReference type="Proteomes" id="UP000539175">
    <property type="component" value="Unassembled WGS sequence"/>
</dbReference>